<dbReference type="OrthoDB" id="886535at2"/>
<evidence type="ECO:0000313" key="1">
    <source>
        <dbReference type="EMBL" id="PWJ53907.1"/>
    </source>
</evidence>
<comment type="caution">
    <text evidence="1">The sequence shown here is derived from an EMBL/GenBank/DDBJ whole genome shotgun (WGS) entry which is preliminary data.</text>
</comment>
<dbReference type="Proteomes" id="UP000245880">
    <property type="component" value="Unassembled WGS sequence"/>
</dbReference>
<dbReference type="AlphaFoldDB" id="A0A316AUY2"/>
<proteinExistence type="predicted"/>
<sequence length="57" mass="6599">MIHKTKDVELIKGNSPTEVLSNLRNGSRFGAGEELEAYIILYPQDQRVKRNEAHLYR</sequence>
<dbReference type="RefSeq" id="WP_158281311.1">
    <property type="nucleotide sequence ID" value="NZ_QGDT01000020.1"/>
</dbReference>
<protein>
    <submittedName>
        <fullName evidence="1">Uncharacterized protein</fullName>
    </submittedName>
</protein>
<reference evidence="1 2" key="1">
    <citation type="submission" date="2018-03" db="EMBL/GenBank/DDBJ databases">
        <title>Genomic Encyclopedia of Archaeal and Bacterial Type Strains, Phase II (KMG-II): from individual species to whole genera.</title>
        <authorList>
            <person name="Goeker M."/>
        </authorList>
    </citation>
    <scope>NUCLEOTIDE SEQUENCE [LARGE SCALE GENOMIC DNA]</scope>
    <source>
        <strain evidence="1 2">DSM 100346</strain>
    </source>
</reference>
<keyword evidence="2" id="KW-1185">Reference proteome</keyword>
<gene>
    <name evidence="1" type="ORF">CLV98_12023</name>
</gene>
<evidence type="ECO:0000313" key="2">
    <source>
        <dbReference type="Proteomes" id="UP000245880"/>
    </source>
</evidence>
<organism evidence="1 2">
    <name type="scientific">Dyadobacter jejuensis</name>
    <dbReference type="NCBI Taxonomy" id="1082580"/>
    <lineage>
        <taxon>Bacteria</taxon>
        <taxon>Pseudomonadati</taxon>
        <taxon>Bacteroidota</taxon>
        <taxon>Cytophagia</taxon>
        <taxon>Cytophagales</taxon>
        <taxon>Spirosomataceae</taxon>
        <taxon>Dyadobacter</taxon>
    </lineage>
</organism>
<accession>A0A316AUY2</accession>
<name>A0A316AUY2_9BACT</name>
<dbReference type="EMBL" id="QGDT01000020">
    <property type="protein sequence ID" value="PWJ53907.1"/>
    <property type="molecule type" value="Genomic_DNA"/>
</dbReference>